<organism evidence="2 3">
    <name type="scientific">Paraphoma chrysanthemicola</name>
    <dbReference type="NCBI Taxonomy" id="798071"/>
    <lineage>
        <taxon>Eukaryota</taxon>
        <taxon>Fungi</taxon>
        <taxon>Dikarya</taxon>
        <taxon>Ascomycota</taxon>
        <taxon>Pezizomycotina</taxon>
        <taxon>Dothideomycetes</taxon>
        <taxon>Pleosporomycetidae</taxon>
        <taxon>Pleosporales</taxon>
        <taxon>Pleosporineae</taxon>
        <taxon>Phaeosphaeriaceae</taxon>
        <taxon>Paraphoma</taxon>
    </lineage>
</organism>
<evidence type="ECO:0000313" key="3">
    <source>
        <dbReference type="Proteomes" id="UP000813461"/>
    </source>
</evidence>
<comment type="caution">
    <text evidence="2">The sequence shown here is derived from an EMBL/GenBank/DDBJ whole genome shotgun (WGS) entry which is preliminary data.</text>
</comment>
<reference evidence="2" key="1">
    <citation type="journal article" date="2021" name="Nat. Commun.">
        <title>Genetic determinants of endophytism in the Arabidopsis root mycobiome.</title>
        <authorList>
            <person name="Mesny F."/>
            <person name="Miyauchi S."/>
            <person name="Thiergart T."/>
            <person name="Pickel B."/>
            <person name="Atanasova L."/>
            <person name="Karlsson M."/>
            <person name="Huettel B."/>
            <person name="Barry K.W."/>
            <person name="Haridas S."/>
            <person name="Chen C."/>
            <person name="Bauer D."/>
            <person name="Andreopoulos W."/>
            <person name="Pangilinan J."/>
            <person name="LaButti K."/>
            <person name="Riley R."/>
            <person name="Lipzen A."/>
            <person name="Clum A."/>
            <person name="Drula E."/>
            <person name="Henrissat B."/>
            <person name="Kohler A."/>
            <person name="Grigoriev I.V."/>
            <person name="Martin F.M."/>
            <person name="Hacquard S."/>
        </authorList>
    </citation>
    <scope>NUCLEOTIDE SEQUENCE</scope>
    <source>
        <strain evidence="2">MPI-SDFR-AT-0120</strain>
    </source>
</reference>
<dbReference type="EMBL" id="JAGMVJ010000007">
    <property type="protein sequence ID" value="KAH7088723.1"/>
    <property type="molecule type" value="Genomic_DNA"/>
</dbReference>
<evidence type="ECO:0000313" key="2">
    <source>
        <dbReference type="EMBL" id="KAH7088723.1"/>
    </source>
</evidence>
<sequence>MAMSIIRKRLDEDYDALSLLDSLPSHDTFDWVPISSETRLAMKIGSVKGRDILALLVQLGDKPYEVRYWSLPHNRSATTGSHKVLSQDDVVRLSLYPPFKYNADISKSSKRKFSIIIKWYFMLKGLLHDGVGGDYNDYCKRFCDALRRIDAGRRIDDAEKNDPGDSIEGSQETPMTVDESSEPEDTRSPYKLRSGPHNEASNPLNSKADTTHPVQLVTPDDTPSTCDDDDETDYDKLCRYLDKHKLLYLLENIPKADGVQFVDQGFMPEAQPKKLFLGRHAKDDREIYAYMRPARGWHEINFWVEDPRRSLNITAMRSEDVAKQRILHPFNKTYPKDGPIDQGDRARLTLMVKFYFIAAGIARNFVLQETKAFPDRLRSALEYIAHRMGAAAAKPPVLEQTNTPARSASRRTDIDESHIQSSLALPRSPLQATTPAAARPTPVAARSTPVAAVTSPTTNTSTLPTHPSPRGTKRAAPTSTPTASNEDAHFASLAATLSQDQTLTKEINAVDHELEMKQMQKQIFMEKLERQKQVFEEKWNTEYDEIVTKRRGIEEQRGGVRKRFKRMSLKIAGGADEGVEDGE</sequence>
<feature type="region of interest" description="Disordered" evidence="1">
    <location>
        <begin position="394"/>
        <end position="485"/>
    </location>
</feature>
<feature type="region of interest" description="Disordered" evidence="1">
    <location>
        <begin position="156"/>
        <end position="229"/>
    </location>
</feature>
<feature type="compositionally biased region" description="Polar residues" evidence="1">
    <location>
        <begin position="199"/>
        <end position="208"/>
    </location>
</feature>
<feature type="compositionally biased region" description="Low complexity" evidence="1">
    <location>
        <begin position="432"/>
        <end position="469"/>
    </location>
</feature>
<dbReference type="AlphaFoldDB" id="A0A8K0R7F3"/>
<dbReference type="OrthoDB" id="3776883at2759"/>
<protein>
    <submittedName>
        <fullName evidence="2">Uncharacterized protein</fullName>
    </submittedName>
</protein>
<proteinExistence type="predicted"/>
<evidence type="ECO:0000256" key="1">
    <source>
        <dbReference type="SAM" id="MobiDB-lite"/>
    </source>
</evidence>
<name>A0A8K0R7F3_9PLEO</name>
<dbReference type="Proteomes" id="UP000813461">
    <property type="component" value="Unassembled WGS sequence"/>
</dbReference>
<gene>
    <name evidence="2" type="ORF">FB567DRAFT_522174</name>
</gene>
<keyword evidence="3" id="KW-1185">Reference proteome</keyword>
<accession>A0A8K0R7F3</accession>